<dbReference type="Proteomes" id="UP000509327">
    <property type="component" value="Chromosome"/>
</dbReference>
<protein>
    <submittedName>
        <fullName evidence="9">Copper resistance protein CopC</fullName>
    </submittedName>
</protein>
<dbReference type="SUPFAM" id="SSF81296">
    <property type="entry name" value="E set domains"/>
    <property type="match status" value="1"/>
</dbReference>
<evidence type="ECO:0000256" key="2">
    <source>
        <dbReference type="ARBA" id="ARBA00022723"/>
    </source>
</evidence>
<dbReference type="GO" id="GO:0005886">
    <property type="term" value="C:plasma membrane"/>
    <property type="evidence" value="ECO:0007669"/>
    <property type="project" value="TreeGrafter"/>
</dbReference>
<accession>A0A2V4W2Q5</accession>
<dbReference type="GO" id="GO:0042597">
    <property type="term" value="C:periplasmic space"/>
    <property type="evidence" value="ECO:0007669"/>
    <property type="project" value="InterPro"/>
</dbReference>
<evidence type="ECO:0000256" key="1">
    <source>
        <dbReference type="ARBA" id="ARBA00004196"/>
    </source>
</evidence>
<keyword evidence="6" id="KW-1133">Transmembrane helix</keyword>
<evidence type="ECO:0000256" key="4">
    <source>
        <dbReference type="ARBA" id="ARBA00023008"/>
    </source>
</evidence>
<evidence type="ECO:0000313" key="11">
    <source>
        <dbReference type="Proteomes" id="UP000509327"/>
    </source>
</evidence>
<gene>
    <name evidence="8" type="ORF">DFQ00_12033</name>
    <name evidence="9" type="ORF">HUB98_02175</name>
</gene>
<reference evidence="8 10" key="1">
    <citation type="submission" date="2018-06" db="EMBL/GenBank/DDBJ databases">
        <title>Genomic Encyclopedia of Type Strains, Phase III (KMG-III): the genomes of soil and plant-associated and newly described type strains.</title>
        <authorList>
            <person name="Whitman W."/>
        </authorList>
    </citation>
    <scope>NUCLEOTIDE SEQUENCE [LARGE SCALE GENOMIC DNA]</scope>
    <source>
        <strain evidence="8 10">CECT 7022</strain>
    </source>
</reference>
<evidence type="ECO:0000256" key="5">
    <source>
        <dbReference type="SAM" id="MobiDB-lite"/>
    </source>
</evidence>
<keyword evidence="2" id="KW-0479">Metal-binding</keyword>
<keyword evidence="6" id="KW-0472">Membrane</keyword>
<evidence type="ECO:0000256" key="6">
    <source>
        <dbReference type="SAM" id="Phobius"/>
    </source>
</evidence>
<evidence type="ECO:0000259" key="7">
    <source>
        <dbReference type="Pfam" id="PF04234"/>
    </source>
</evidence>
<feature type="region of interest" description="Disordered" evidence="5">
    <location>
        <begin position="137"/>
        <end position="176"/>
    </location>
</feature>
<dbReference type="GO" id="GO:0046688">
    <property type="term" value="P:response to copper ion"/>
    <property type="evidence" value="ECO:0007669"/>
    <property type="project" value="InterPro"/>
</dbReference>
<evidence type="ECO:0000313" key="9">
    <source>
        <dbReference type="EMBL" id="QKS55232.1"/>
    </source>
</evidence>
<dbReference type="InterPro" id="IPR014756">
    <property type="entry name" value="Ig_E-set"/>
</dbReference>
<evidence type="ECO:0000256" key="3">
    <source>
        <dbReference type="ARBA" id="ARBA00022729"/>
    </source>
</evidence>
<dbReference type="PANTHER" id="PTHR34820">
    <property type="entry name" value="INNER MEMBRANE PROTEIN YEBZ"/>
    <property type="match status" value="1"/>
</dbReference>
<dbReference type="InterPro" id="IPR032694">
    <property type="entry name" value="CopC/D"/>
</dbReference>
<evidence type="ECO:0000313" key="10">
    <source>
        <dbReference type="Proteomes" id="UP000247790"/>
    </source>
</evidence>
<dbReference type="EMBL" id="QJSW01000020">
    <property type="protein sequence ID" value="PYE45415.1"/>
    <property type="molecule type" value="Genomic_DNA"/>
</dbReference>
<comment type="subcellular location">
    <subcellularLocation>
        <location evidence="1">Cell envelope</location>
    </subcellularLocation>
</comment>
<organism evidence="8 10">
    <name type="scientific">Paenibacillus barcinonensis</name>
    <dbReference type="NCBI Taxonomy" id="198119"/>
    <lineage>
        <taxon>Bacteria</taxon>
        <taxon>Bacillati</taxon>
        <taxon>Bacillota</taxon>
        <taxon>Bacilli</taxon>
        <taxon>Bacillales</taxon>
        <taxon>Paenibacillaceae</taxon>
        <taxon>Paenibacillus</taxon>
    </lineage>
</organism>
<sequence>MNHLRQTVISIICVVLLGLFMLPSNSYAHTKLIDSTPKVDEVVTKELDEITLQFNTRIEMLSTFTLWDEHNTAIALGSTEISEDTMKRKLIAADDLQNGTYRLDWKIVGKDGHPIEGQYTFQVNIPASIQPSQIESADLTPSTKDQNSASDAAASETSVSSAQPTPDQPTEKASERNSSWLPYLLGVIILLIVLWVGLRAAQRRKP</sequence>
<name>A0A2V4W2Q5_PAEBA</name>
<dbReference type="GO" id="GO:0006825">
    <property type="term" value="P:copper ion transport"/>
    <property type="evidence" value="ECO:0007669"/>
    <property type="project" value="InterPro"/>
</dbReference>
<keyword evidence="11" id="KW-1185">Reference proteome</keyword>
<dbReference type="OrthoDB" id="2353937at2"/>
<dbReference type="PANTHER" id="PTHR34820:SF4">
    <property type="entry name" value="INNER MEMBRANE PROTEIN YEBZ"/>
    <property type="match status" value="1"/>
</dbReference>
<dbReference type="Pfam" id="PF04234">
    <property type="entry name" value="CopC"/>
    <property type="match status" value="1"/>
</dbReference>
<dbReference type="RefSeq" id="WP_146236216.1">
    <property type="nucleotide sequence ID" value="NZ_CP054614.1"/>
</dbReference>
<dbReference type="Gene3D" id="2.60.40.1220">
    <property type="match status" value="1"/>
</dbReference>
<feature type="compositionally biased region" description="Polar residues" evidence="5">
    <location>
        <begin position="137"/>
        <end position="165"/>
    </location>
</feature>
<proteinExistence type="predicted"/>
<dbReference type="EMBL" id="CP054614">
    <property type="protein sequence ID" value="QKS55232.1"/>
    <property type="molecule type" value="Genomic_DNA"/>
</dbReference>
<reference evidence="9 11" key="2">
    <citation type="submission" date="2020-06" db="EMBL/GenBank/DDBJ databases">
        <title>Complete genome of Paenibacillus barcinonensis KACC11450.</title>
        <authorList>
            <person name="Kim M."/>
            <person name="Park Y.-J."/>
            <person name="Shin J.-H."/>
        </authorList>
    </citation>
    <scope>NUCLEOTIDE SEQUENCE [LARGE SCALE GENOMIC DNA]</scope>
    <source>
        <strain evidence="9 11">KACC11450</strain>
    </source>
</reference>
<dbReference type="Proteomes" id="UP000247790">
    <property type="component" value="Unassembled WGS sequence"/>
</dbReference>
<dbReference type="InterPro" id="IPR014755">
    <property type="entry name" value="Cu-Rt/internalin_Ig-like"/>
</dbReference>
<evidence type="ECO:0000313" key="8">
    <source>
        <dbReference type="EMBL" id="PYE45415.1"/>
    </source>
</evidence>
<feature type="domain" description="CopC" evidence="7">
    <location>
        <begin position="29"/>
        <end position="123"/>
    </location>
</feature>
<keyword evidence="3" id="KW-0732">Signal</keyword>
<dbReference type="AlphaFoldDB" id="A0A2V4W2Q5"/>
<keyword evidence="4" id="KW-0186">Copper</keyword>
<dbReference type="InterPro" id="IPR007348">
    <property type="entry name" value="CopC_dom"/>
</dbReference>
<feature type="transmembrane region" description="Helical" evidence="6">
    <location>
        <begin position="180"/>
        <end position="198"/>
    </location>
</feature>
<dbReference type="GO" id="GO:0030313">
    <property type="term" value="C:cell envelope"/>
    <property type="evidence" value="ECO:0007669"/>
    <property type="project" value="UniProtKB-SubCell"/>
</dbReference>
<dbReference type="GO" id="GO:0005507">
    <property type="term" value="F:copper ion binding"/>
    <property type="evidence" value="ECO:0007669"/>
    <property type="project" value="InterPro"/>
</dbReference>
<keyword evidence="6" id="KW-0812">Transmembrane</keyword>